<dbReference type="SUPFAM" id="SSF58022">
    <property type="entry name" value="XRCC4, C-terminal oligomerization domain"/>
    <property type="match status" value="1"/>
</dbReference>
<keyword evidence="1" id="KW-0175">Coiled coil</keyword>
<accession>A0ABR2WQ56</accession>
<feature type="coiled-coil region" evidence="1">
    <location>
        <begin position="78"/>
        <end position="126"/>
    </location>
</feature>
<evidence type="ECO:0000259" key="3">
    <source>
        <dbReference type="Pfam" id="PF21924"/>
    </source>
</evidence>
<evidence type="ECO:0000313" key="4">
    <source>
        <dbReference type="EMBL" id="KAK9763639.1"/>
    </source>
</evidence>
<organism evidence="4 5">
    <name type="scientific">Basidiobolus ranarum</name>
    <dbReference type="NCBI Taxonomy" id="34480"/>
    <lineage>
        <taxon>Eukaryota</taxon>
        <taxon>Fungi</taxon>
        <taxon>Fungi incertae sedis</taxon>
        <taxon>Zoopagomycota</taxon>
        <taxon>Entomophthoromycotina</taxon>
        <taxon>Basidiobolomycetes</taxon>
        <taxon>Basidiobolales</taxon>
        <taxon>Basidiobolaceae</taxon>
        <taxon>Basidiobolus</taxon>
    </lineage>
</organism>
<proteinExistence type="predicted"/>
<dbReference type="Pfam" id="PF21924">
    <property type="entry name" value="XRCC4_CC"/>
    <property type="match status" value="1"/>
</dbReference>
<evidence type="ECO:0000256" key="2">
    <source>
        <dbReference type="SAM" id="MobiDB-lite"/>
    </source>
</evidence>
<evidence type="ECO:0000256" key="1">
    <source>
        <dbReference type="SAM" id="Coils"/>
    </source>
</evidence>
<evidence type="ECO:0000313" key="5">
    <source>
        <dbReference type="Proteomes" id="UP001479436"/>
    </source>
</evidence>
<comment type="caution">
    <text evidence="4">The sequence shown here is derived from an EMBL/GenBank/DDBJ whole genome shotgun (WGS) entry which is preliminary data.</text>
</comment>
<dbReference type="Proteomes" id="UP001479436">
    <property type="component" value="Unassembled WGS sequence"/>
</dbReference>
<dbReference type="InterPro" id="IPR053962">
    <property type="entry name" value="XRCC4_CC"/>
</dbReference>
<feature type="domain" description="XRCC4 coiled-coil" evidence="3">
    <location>
        <begin position="83"/>
        <end position="145"/>
    </location>
</feature>
<dbReference type="Gene3D" id="1.20.5.370">
    <property type="match status" value="1"/>
</dbReference>
<dbReference type="InterPro" id="IPR010585">
    <property type="entry name" value="DNA_repair_prot_XRCC4"/>
</dbReference>
<dbReference type="PANTHER" id="PTHR28559:SF1">
    <property type="entry name" value="DNA REPAIR PROTEIN XRCC4"/>
    <property type="match status" value="1"/>
</dbReference>
<reference evidence="4 5" key="1">
    <citation type="submission" date="2023-04" db="EMBL/GenBank/DDBJ databases">
        <title>Genome of Basidiobolus ranarum AG-B5.</title>
        <authorList>
            <person name="Stajich J.E."/>
            <person name="Carter-House D."/>
            <person name="Gryganskyi A."/>
        </authorList>
    </citation>
    <scope>NUCLEOTIDE SEQUENCE [LARGE SCALE GENOMIC DNA]</scope>
    <source>
        <strain evidence="4 5">AG-B5</strain>
    </source>
</reference>
<dbReference type="EMBL" id="JASJQH010000589">
    <property type="protein sequence ID" value="KAK9763639.1"/>
    <property type="molecule type" value="Genomic_DNA"/>
</dbReference>
<dbReference type="InterPro" id="IPR014751">
    <property type="entry name" value="XRCC4-like_C"/>
</dbReference>
<protein>
    <recommendedName>
        <fullName evidence="3">XRCC4 coiled-coil domain-containing protein</fullName>
    </recommendedName>
</protein>
<feature type="region of interest" description="Disordered" evidence="2">
    <location>
        <begin position="200"/>
        <end position="225"/>
    </location>
</feature>
<gene>
    <name evidence="4" type="ORF">K7432_009494</name>
</gene>
<keyword evidence="5" id="KW-1185">Reference proteome</keyword>
<feature type="region of interest" description="Disordered" evidence="2">
    <location>
        <begin position="322"/>
        <end position="387"/>
    </location>
</feature>
<name>A0ABR2WQ56_9FUNG</name>
<dbReference type="PANTHER" id="PTHR28559">
    <property type="entry name" value="DNA REPAIR PROTEIN XRCC4"/>
    <property type="match status" value="1"/>
</dbReference>
<sequence length="387" mass="44337">MKLEDYINLTEQTFSGLPNTLKEEVFCTIEENHFRVPHASKILKWSLELEKGNKYGLGQLALTPLEEVDIPNEWISWLDILMNERNNHKKENERIQKEFSTLNSTNKLLHQQLENLVRDKNEMELIMVHKFKDILNAKKRKIRKLLKVKEVRPSETQSTGIEATKLVPPSRSNTSKPNLGRAISEKKNLVPIPRIDQGVSADNNIPNANKHHTPPNETHPSKHIPPSKEVCEVVSVEGDRENLTRRLHATHSYPSLPSNSKKVPRLERAQSDSSPIINLHTFLASKVQIQTSIQRLLNFDDSPTKEPVEEPLLHVVDVCKSTPEKKTPQSPELFRSYSDISPDLFPKRNPKRDLSTDTSPELFPKRSKPSKSPVTFRSFSHRVLRSP</sequence>